<dbReference type="NCBIfam" id="NF006543">
    <property type="entry name" value="PRK09039.1-2"/>
    <property type="match status" value="1"/>
</dbReference>
<dbReference type="InterPro" id="IPR050330">
    <property type="entry name" value="Bact_OuterMem_StrucFunc"/>
</dbReference>
<dbReference type="SUPFAM" id="SSF103088">
    <property type="entry name" value="OmpA-like"/>
    <property type="match status" value="1"/>
</dbReference>
<protein>
    <submittedName>
        <fullName evidence="5">Peptidoglycan -binding protein</fullName>
    </submittedName>
</protein>
<evidence type="ECO:0000313" key="6">
    <source>
        <dbReference type="Proteomes" id="UP001301140"/>
    </source>
</evidence>
<dbReference type="Gene3D" id="1.10.287.1490">
    <property type="match status" value="1"/>
</dbReference>
<keyword evidence="2" id="KW-0175">Coiled coil</keyword>
<dbReference type="PANTHER" id="PTHR30329">
    <property type="entry name" value="STATOR ELEMENT OF FLAGELLAR MOTOR COMPLEX"/>
    <property type="match status" value="1"/>
</dbReference>
<dbReference type="SUPFAM" id="SSF57997">
    <property type="entry name" value="Tropomyosin"/>
    <property type="match status" value="1"/>
</dbReference>
<feature type="coiled-coil region" evidence="2">
    <location>
        <begin position="226"/>
        <end position="253"/>
    </location>
</feature>
<dbReference type="GO" id="GO:0016020">
    <property type="term" value="C:membrane"/>
    <property type="evidence" value="ECO:0007669"/>
    <property type="project" value="UniProtKB-UniRule"/>
</dbReference>
<dbReference type="Gene3D" id="3.30.1330.60">
    <property type="entry name" value="OmpA-like domain"/>
    <property type="match status" value="1"/>
</dbReference>
<sequence>MTRKAVASALAIALLALPGDLSAQPAAAPGSPPDAAIDPGDDVEALLARLQGQIERMNQAAADRDQALEFLEKQVEAAAGALGTTGQTADSLRDRAAVLGDELDQVRRDRAALTDRLETVEDERSRRLGELEQRLARLDETLAGERESRAAVEQTLAERETALGEREAALAAARERLAALEKQGAAAEQRGAGLAAELEESRREVARLTGLLTLTVEQLRGAGTALEASRERVQNQETTIAELGRRLDEALAEKLEELSRYRSEFFGRLRQVLGERPDIRVVGDRFVFQSELLFGSGSATLDPAGRKELAALARTLNEVAADIPDDVDWILRVDGHTDRVPVRDRAAFQSNWDLSTQRAIAVVEFLVRQGIPPGRLAATGFGEYKPLDPGEDEIAYRRNRRIEFKLTEG</sequence>
<keyword evidence="1" id="KW-0472">Membrane</keyword>
<dbReference type="CDD" id="cd07185">
    <property type="entry name" value="OmpA_C-like"/>
    <property type="match status" value="1"/>
</dbReference>
<name>A0AAP3XRT9_9PROT</name>
<reference evidence="5 6" key="1">
    <citation type="submission" date="2023-03" db="EMBL/GenBank/DDBJ databases">
        <title>YIM 152171 draft genome.</title>
        <authorList>
            <person name="Yang Z."/>
        </authorList>
    </citation>
    <scope>NUCLEOTIDE SEQUENCE [LARGE SCALE GENOMIC DNA]</scope>
    <source>
        <strain evidence="5 6">YIM 152171</strain>
    </source>
</reference>
<evidence type="ECO:0000259" key="4">
    <source>
        <dbReference type="PROSITE" id="PS51123"/>
    </source>
</evidence>
<dbReference type="InterPro" id="IPR006665">
    <property type="entry name" value="OmpA-like"/>
</dbReference>
<dbReference type="Pfam" id="PF00691">
    <property type="entry name" value="OmpA"/>
    <property type="match status" value="1"/>
</dbReference>
<evidence type="ECO:0000256" key="2">
    <source>
        <dbReference type="SAM" id="Coils"/>
    </source>
</evidence>
<evidence type="ECO:0000313" key="5">
    <source>
        <dbReference type="EMBL" id="MDF1586857.1"/>
    </source>
</evidence>
<feature type="signal peptide" evidence="3">
    <location>
        <begin position="1"/>
        <end position="23"/>
    </location>
</feature>
<dbReference type="Proteomes" id="UP001301140">
    <property type="component" value="Unassembled WGS sequence"/>
</dbReference>
<comment type="caution">
    <text evidence="5">The sequence shown here is derived from an EMBL/GenBank/DDBJ whole genome shotgun (WGS) entry which is preliminary data.</text>
</comment>
<keyword evidence="6" id="KW-1185">Reference proteome</keyword>
<dbReference type="PROSITE" id="PS51123">
    <property type="entry name" value="OMPA_2"/>
    <property type="match status" value="1"/>
</dbReference>
<dbReference type="RefSeq" id="WP_327789275.1">
    <property type="nucleotide sequence ID" value="NZ_JARGEQ010000096.1"/>
</dbReference>
<organism evidence="5 6">
    <name type="scientific">Marinimicrococcus flavescens</name>
    <dbReference type="NCBI Taxonomy" id="3031815"/>
    <lineage>
        <taxon>Bacteria</taxon>
        <taxon>Pseudomonadati</taxon>
        <taxon>Pseudomonadota</taxon>
        <taxon>Alphaproteobacteria</taxon>
        <taxon>Geminicoccales</taxon>
        <taxon>Geminicoccaceae</taxon>
        <taxon>Marinimicrococcus</taxon>
    </lineage>
</organism>
<gene>
    <name evidence="5" type="ORF">PZ740_10745</name>
</gene>
<evidence type="ECO:0000256" key="1">
    <source>
        <dbReference type="PROSITE-ProRule" id="PRU00473"/>
    </source>
</evidence>
<proteinExistence type="predicted"/>
<feature type="chain" id="PRO_5042860888" evidence="3">
    <location>
        <begin position="24"/>
        <end position="409"/>
    </location>
</feature>
<feature type="domain" description="OmpA-like" evidence="4">
    <location>
        <begin position="282"/>
        <end position="409"/>
    </location>
</feature>
<evidence type="ECO:0000256" key="3">
    <source>
        <dbReference type="SAM" id="SignalP"/>
    </source>
</evidence>
<keyword evidence="3" id="KW-0732">Signal</keyword>
<feature type="coiled-coil region" evidence="2">
    <location>
        <begin position="40"/>
        <end position="190"/>
    </location>
</feature>
<dbReference type="InterPro" id="IPR036737">
    <property type="entry name" value="OmpA-like_sf"/>
</dbReference>
<accession>A0AAP3XRT9</accession>
<dbReference type="AlphaFoldDB" id="A0AAP3XRT9"/>
<dbReference type="PANTHER" id="PTHR30329:SF21">
    <property type="entry name" value="LIPOPROTEIN YIAD-RELATED"/>
    <property type="match status" value="1"/>
</dbReference>
<dbReference type="EMBL" id="JARGEQ010000096">
    <property type="protein sequence ID" value="MDF1586857.1"/>
    <property type="molecule type" value="Genomic_DNA"/>
</dbReference>